<comment type="caution">
    <text evidence="1">The sequence shown here is derived from an EMBL/GenBank/DDBJ whole genome shotgun (WGS) entry which is preliminary data.</text>
</comment>
<organism evidence="1 2">
    <name type="scientific">Rotaria magnacalcarata</name>
    <dbReference type="NCBI Taxonomy" id="392030"/>
    <lineage>
        <taxon>Eukaryota</taxon>
        <taxon>Metazoa</taxon>
        <taxon>Spiralia</taxon>
        <taxon>Gnathifera</taxon>
        <taxon>Rotifera</taxon>
        <taxon>Eurotatoria</taxon>
        <taxon>Bdelloidea</taxon>
        <taxon>Philodinida</taxon>
        <taxon>Philodinidae</taxon>
        <taxon>Rotaria</taxon>
    </lineage>
</organism>
<gene>
    <name evidence="1" type="ORF">OVN521_LOCUS34598</name>
</gene>
<reference evidence="1" key="1">
    <citation type="submission" date="2021-02" db="EMBL/GenBank/DDBJ databases">
        <authorList>
            <person name="Nowell W R."/>
        </authorList>
    </citation>
    <scope>NUCLEOTIDE SEQUENCE</scope>
</reference>
<evidence type="ECO:0000313" key="2">
    <source>
        <dbReference type="Proteomes" id="UP000663866"/>
    </source>
</evidence>
<protein>
    <submittedName>
        <fullName evidence="1">Uncharacterized protein</fullName>
    </submittedName>
</protein>
<accession>A0A820NYA6</accession>
<dbReference type="AlphaFoldDB" id="A0A820NYA6"/>
<proteinExistence type="predicted"/>
<keyword evidence="2" id="KW-1185">Reference proteome</keyword>
<name>A0A820NYA6_9BILA</name>
<evidence type="ECO:0000313" key="1">
    <source>
        <dbReference type="EMBL" id="CAF4396162.1"/>
    </source>
</evidence>
<dbReference type="EMBL" id="CAJOBG010040261">
    <property type="protein sequence ID" value="CAF4396162.1"/>
    <property type="molecule type" value="Genomic_DNA"/>
</dbReference>
<dbReference type="Proteomes" id="UP000663866">
    <property type="component" value="Unassembled WGS sequence"/>
</dbReference>
<feature type="non-terminal residue" evidence="1">
    <location>
        <position position="1"/>
    </location>
</feature>
<sequence length="154" mass="18232">AAAFLHPRYRHLRKCSTAQINSCKNYVRRQMQEIEEREKLKRLFQNQQSKVVVAQDNVAEPPLKKKKDLVKNMNPVVFAVVFRMIQHVWQLFNDSINECLVLPRPSATSCTRDQFNMEACTIAYTNWMNSKWRSEQVGAMQYYNREMPNVLYTI</sequence>